<reference evidence="1 2" key="1">
    <citation type="submission" date="2018-08" db="EMBL/GenBank/DDBJ databases">
        <title>Bacillus chawlae sp. nov., Bacillus glennii sp. nov., and Bacillus saganii sp. nov. Isolated from the Vehicle Assembly Building at Kennedy Space Center where the Viking Spacecraft were Assembled.</title>
        <authorList>
            <person name="Seuylemezian A."/>
            <person name="Vaishampayan P."/>
        </authorList>
    </citation>
    <scope>NUCLEOTIDE SEQUENCE [LARGE SCALE GENOMIC DNA]</scope>
    <source>
        <strain evidence="1 2">V44-8</strain>
    </source>
</reference>
<evidence type="ECO:0000313" key="1">
    <source>
        <dbReference type="EMBL" id="RFU65372.1"/>
    </source>
</evidence>
<dbReference type="RefSeq" id="WP_117321547.1">
    <property type="nucleotide sequence ID" value="NZ_QVTD01000003.1"/>
</dbReference>
<sequence length="84" mass="10229">MDAGVVKDIFENSGYEFLYEKFNYQFYISGLFDKIENSRILESFLDHYSFDENERNLFDDFAFHFRIFHNLYEKNSLFNEGPCH</sequence>
<proteinExistence type="predicted"/>
<gene>
    <name evidence="1" type="ORF">D0466_05625</name>
</gene>
<dbReference type="EMBL" id="QVTD01000003">
    <property type="protein sequence ID" value="RFU65372.1"/>
    <property type="molecule type" value="Genomic_DNA"/>
</dbReference>
<dbReference type="AlphaFoldDB" id="A0A372LHE1"/>
<keyword evidence="2" id="KW-1185">Reference proteome</keyword>
<dbReference type="OrthoDB" id="2893765at2"/>
<protein>
    <submittedName>
        <fullName evidence="1">Uncharacterized protein</fullName>
    </submittedName>
</protein>
<accession>A0A372LHE1</accession>
<dbReference type="Proteomes" id="UP000262939">
    <property type="component" value="Unassembled WGS sequence"/>
</dbReference>
<name>A0A372LHE1_9BACI</name>
<evidence type="ECO:0000313" key="2">
    <source>
        <dbReference type="Proteomes" id="UP000262939"/>
    </source>
</evidence>
<comment type="caution">
    <text evidence="1">The sequence shown here is derived from an EMBL/GenBank/DDBJ whole genome shotgun (WGS) entry which is preliminary data.</text>
</comment>
<organism evidence="1 2">
    <name type="scientific">Peribacillus glennii</name>
    <dbReference type="NCBI Taxonomy" id="2303991"/>
    <lineage>
        <taxon>Bacteria</taxon>
        <taxon>Bacillati</taxon>
        <taxon>Bacillota</taxon>
        <taxon>Bacilli</taxon>
        <taxon>Bacillales</taxon>
        <taxon>Bacillaceae</taxon>
        <taxon>Peribacillus</taxon>
    </lineage>
</organism>